<geneLocation type="mitochondrion" evidence="1"/>
<name>A0A101LTX9_PICGL</name>
<gene>
    <name evidence="1" type="ORF">ABT39_MTgene3520</name>
</gene>
<reference evidence="1" key="1">
    <citation type="journal article" date="2015" name="Genome Biol. Evol.">
        <title>Organellar Genomes of White Spruce (Picea glauca): Assembly and Annotation.</title>
        <authorList>
            <person name="Jackman S.D."/>
            <person name="Warren R.L."/>
            <person name="Gibb E.A."/>
            <person name="Vandervalk B.P."/>
            <person name="Mohamadi H."/>
            <person name="Chu J."/>
            <person name="Raymond A."/>
            <person name="Pleasance S."/>
            <person name="Coope R."/>
            <person name="Wildung M.R."/>
            <person name="Ritland C.E."/>
            <person name="Bousquet J."/>
            <person name="Jones S.J."/>
            <person name="Bohlmann J."/>
            <person name="Birol I."/>
        </authorList>
    </citation>
    <scope>NUCLEOTIDE SEQUENCE [LARGE SCALE GENOMIC DNA]</scope>
    <source>
        <tissue evidence="1">Flushing bud</tissue>
    </source>
</reference>
<dbReference type="AlphaFoldDB" id="A0A101LTX9"/>
<comment type="caution">
    <text evidence="1">The sequence shown here is derived from an EMBL/GenBank/DDBJ whole genome shotgun (WGS) entry which is preliminary data.</text>
</comment>
<sequence>MEPRLPHDGQEQSDQSQYQRLKLGFCPSVRVIRAPSLCYLLGVRSHYSKMDRAALAILIGPKEY</sequence>
<protein>
    <submittedName>
        <fullName evidence="1">Uncharacterized protein</fullName>
    </submittedName>
</protein>
<accession>A0A101LTX9</accession>
<evidence type="ECO:0000313" key="1">
    <source>
        <dbReference type="EMBL" id="KUM45280.1"/>
    </source>
</evidence>
<keyword evidence="1" id="KW-0496">Mitochondrion</keyword>
<proteinExistence type="predicted"/>
<organism evidence="1">
    <name type="scientific">Picea glauca</name>
    <name type="common">White spruce</name>
    <name type="synonym">Pinus glauca</name>
    <dbReference type="NCBI Taxonomy" id="3330"/>
    <lineage>
        <taxon>Eukaryota</taxon>
        <taxon>Viridiplantae</taxon>
        <taxon>Streptophyta</taxon>
        <taxon>Embryophyta</taxon>
        <taxon>Tracheophyta</taxon>
        <taxon>Spermatophyta</taxon>
        <taxon>Pinopsida</taxon>
        <taxon>Pinidae</taxon>
        <taxon>Conifers I</taxon>
        <taxon>Pinales</taxon>
        <taxon>Pinaceae</taxon>
        <taxon>Picea</taxon>
    </lineage>
</organism>
<dbReference type="EMBL" id="LKAM01000022">
    <property type="protein sequence ID" value="KUM45280.1"/>
    <property type="molecule type" value="Genomic_DNA"/>
</dbReference>